<reference evidence="1 2" key="1">
    <citation type="submission" date="2014-06" db="EMBL/GenBank/DDBJ databases">
        <authorList>
            <person name="Le Roux F."/>
        </authorList>
    </citation>
    <scope>NUCLEOTIDE SEQUENCE [LARGE SCALE GENOMIC DNA]</scope>
    <source>
        <strain evidence="1 2">J5-4</strain>
    </source>
</reference>
<gene>
    <name evidence="1" type="ORF">VCR4J5_1470059</name>
</gene>
<accession>A0ABP1WQF2</accession>
<dbReference type="EMBL" id="CCJX01000054">
    <property type="protein sequence ID" value="CDT05507.1"/>
    <property type="molecule type" value="Genomic_DNA"/>
</dbReference>
<sequence>MCRDITSSDCSVALNLVTTVLGKGVGLELFPKGSMLRYDQLKLFVELLIGHTFLSSDNHDMSTPKKLAEWDQRMINTLNTKLYFQYIIQTVLGKGSGDRV</sequence>
<protein>
    <submittedName>
        <fullName evidence="1">Uncharacterized protein</fullName>
    </submittedName>
</protein>
<proteinExistence type="predicted"/>
<evidence type="ECO:0000313" key="2">
    <source>
        <dbReference type="Proteomes" id="UP000049077"/>
    </source>
</evidence>
<dbReference type="Proteomes" id="UP000049077">
    <property type="component" value="Unassembled WGS sequence"/>
</dbReference>
<comment type="caution">
    <text evidence="1">The sequence shown here is derived from an EMBL/GenBank/DDBJ whole genome shotgun (WGS) entry which is preliminary data.</text>
</comment>
<organism evidence="1 2">
    <name type="scientific">Vibrio crassostreae</name>
    <dbReference type="NCBI Taxonomy" id="246167"/>
    <lineage>
        <taxon>Bacteria</taxon>
        <taxon>Pseudomonadati</taxon>
        <taxon>Pseudomonadota</taxon>
        <taxon>Gammaproteobacteria</taxon>
        <taxon>Vibrionales</taxon>
        <taxon>Vibrionaceae</taxon>
        <taxon>Vibrio</taxon>
    </lineage>
</organism>
<keyword evidence="2" id="KW-1185">Reference proteome</keyword>
<name>A0ABP1WQF2_9VIBR</name>
<evidence type="ECO:0000313" key="1">
    <source>
        <dbReference type="EMBL" id="CDT05507.1"/>
    </source>
</evidence>